<comment type="similarity">
    <text evidence="1 5">Belongs to the peptidase S41A family.</text>
</comment>
<name>V6DFD6_9BACT</name>
<evidence type="ECO:0000259" key="6">
    <source>
        <dbReference type="PROSITE" id="PS50106"/>
    </source>
</evidence>
<dbReference type="GO" id="GO:0008236">
    <property type="term" value="F:serine-type peptidase activity"/>
    <property type="evidence" value="ECO:0007669"/>
    <property type="project" value="UniProtKB-KW"/>
</dbReference>
<dbReference type="SMART" id="SM00245">
    <property type="entry name" value="TSPc"/>
    <property type="match status" value="1"/>
</dbReference>
<dbReference type="Gene3D" id="3.90.226.10">
    <property type="entry name" value="2-enoyl-CoA Hydratase, Chain A, domain 1"/>
    <property type="match status" value="1"/>
</dbReference>
<dbReference type="SUPFAM" id="SSF52096">
    <property type="entry name" value="ClpP/crotonase"/>
    <property type="match status" value="1"/>
</dbReference>
<dbReference type="GO" id="GO:0006508">
    <property type="term" value="P:proteolysis"/>
    <property type="evidence" value="ECO:0007669"/>
    <property type="project" value="UniProtKB-KW"/>
</dbReference>
<dbReference type="SMART" id="SM00228">
    <property type="entry name" value="PDZ"/>
    <property type="match status" value="1"/>
</dbReference>
<dbReference type="GO" id="GO:0007165">
    <property type="term" value="P:signal transduction"/>
    <property type="evidence" value="ECO:0007669"/>
    <property type="project" value="TreeGrafter"/>
</dbReference>
<evidence type="ECO:0000313" key="7">
    <source>
        <dbReference type="EMBL" id="CDK30307.1"/>
    </source>
</evidence>
<evidence type="ECO:0000256" key="1">
    <source>
        <dbReference type="ARBA" id="ARBA00009179"/>
    </source>
</evidence>
<dbReference type="Pfam" id="PF00595">
    <property type="entry name" value="PDZ"/>
    <property type="match status" value="1"/>
</dbReference>
<keyword evidence="3 5" id="KW-0378">Hydrolase</keyword>
<keyword evidence="8" id="KW-1185">Reference proteome</keyword>
<sequence>MKKFSRFYREFLILLLIGSLYNNLIISNDAVHQSFTDQIESWANSMIETLHLVNSKSYYPIGFDDSMIKALDAFVKKDSHSRFLGPKDYNDLIKSTKGEFYGIGVVLGPKRPDDEFLTILEVIPDSPSYNKGLQKFDKIIAIDSKPVNSLTVDDAVKLLKAEKRHSPVELTILRDSKSVITIVVERDIVKEEHLAGYHFRNQNITYLALSMFSEKTAQRLENFIKKINLKNPKGLILDLRNNPGGILTSAVDCASLFLGKDKLIVSTKDKNQKIQEELYTSKEKIIKDMPIIILINDFTASAAEILAGALRAYSCNNLSKDKCNPHIFLLGTTSYGKGSVQEVIPISNDCALKLTTSLYYLPDNKSIDCKGIEPDFYIDQKFPPSNDLKLLHKIYGKERRNLNEKVKLDNQEKDYFKKKIEFIKNDCQIQAAANLILLLDLGLRKSNKLCTRQNSLKFLSKSFIGDKTLIEYIN</sequence>
<dbReference type="Proteomes" id="UP000018769">
    <property type="component" value="Chromosome I"/>
</dbReference>
<dbReference type="InterPro" id="IPR036034">
    <property type="entry name" value="PDZ_sf"/>
</dbReference>
<dbReference type="PROSITE" id="PS50106">
    <property type="entry name" value="PDZ"/>
    <property type="match status" value="1"/>
</dbReference>
<evidence type="ECO:0000256" key="4">
    <source>
        <dbReference type="ARBA" id="ARBA00022825"/>
    </source>
</evidence>
<dbReference type="NCBIfam" id="TIGR00225">
    <property type="entry name" value="prc"/>
    <property type="match status" value="1"/>
</dbReference>
<accession>V6DFD6</accession>
<evidence type="ECO:0000313" key="8">
    <source>
        <dbReference type="Proteomes" id="UP000018769"/>
    </source>
</evidence>
<organism evidence="7 8">
    <name type="scientific">Candidatus Babela massiliensis</name>
    <dbReference type="NCBI Taxonomy" id="673862"/>
    <lineage>
        <taxon>Bacteria</taxon>
        <taxon>Candidatus Babelota</taxon>
        <taxon>Candidatus Babeliae</taxon>
        <taxon>Candidatus Babeliales</taxon>
        <taxon>Candidatus Babeliaceae</taxon>
        <taxon>Candidatus Babela</taxon>
    </lineage>
</organism>
<dbReference type="AlphaFoldDB" id="V6DFD6"/>
<dbReference type="CDD" id="cd06782">
    <property type="entry name" value="cpPDZ_CPP-like"/>
    <property type="match status" value="1"/>
</dbReference>
<evidence type="ECO:0000256" key="5">
    <source>
        <dbReference type="RuleBase" id="RU004404"/>
    </source>
</evidence>
<dbReference type="STRING" id="673862.BABL1_gene_1001"/>
<protein>
    <submittedName>
        <fullName evidence="7">Periplasmic protease</fullName>
    </submittedName>
</protein>
<dbReference type="InterPro" id="IPR004447">
    <property type="entry name" value="Peptidase_S41A"/>
</dbReference>
<dbReference type="EMBL" id="HG793133">
    <property type="protein sequence ID" value="CDK30307.1"/>
    <property type="molecule type" value="Genomic_DNA"/>
</dbReference>
<dbReference type="eggNOG" id="COG0793">
    <property type="taxonomic scope" value="Bacteria"/>
</dbReference>
<reference evidence="7 8" key="1">
    <citation type="journal article" date="2015" name="Biol. Direct">
        <title>Babela massiliensis, a representative of a widespread bacterial phylum with unusual adaptations to parasitism in amoebae.</title>
        <authorList>
            <person name="Pagnier I."/>
            <person name="Yutin N."/>
            <person name="Croce O."/>
            <person name="Makarova K.S."/>
            <person name="Wolf Y.I."/>
            <person name="Benamar S."/>
            <person name="Raoult D."/>
            <person name="Koonin E.V."/>
            <person name="La Scola B."/>
        </authorList>
    </citation>
    <scope>NUCLEOTIDE SEQUENCE [LARGE SCALE GENOMIC DNA]</scope>
    <source>
        <strain evidence="8">BABL1</strain>
    </source>
</reference>
<evidence type="ECO:0000256" key="2">
    <source>
        <dbReference type="ARBA" id="ARBA00022670"/>
    </source>
</evidence>
<dbReference type="InterPro" id="IPR001478">
    <property type="entry name" value="PDZ"/>
</dbReference>
<dbReference type="GO" id="GO:0030288">
    <property type="term" value="C:outer membrane-bounded periplasmic space"/>
    <property type="evidence" value="ECO:0007669"/>
    <property type="project" value="TreeGrafter"/>
</dbReference>
<feature type="domain" description="PDZ" evidence="6">
    <location>
        <begin position="89"/>
        <end position="160"/>
    </location>
</feature>
<gene>
    <name evidence="7" type="ORF">BABL1_gene_1001</name>
</gene>
<dbReference type="SUPFAM" id="SSF50156">
    <property type="entry name" value="PDZ domain-like"/>
    <property type="match status" value="1"/>
</dbReference>
<dbReference type="CDD" id="cd07560">
    <property type="entry name" value="Peptidase_S41_CPP"/>
    <property type="match status" value="1"/>
</dbReference>
<dbReference type="KEGG" id="dpb:BABL1_gene_1001"/>
<dbReference type="RefSeq" id="WP_023791250.1">
    <property type="nucleotide sequence ID" value="NC_023003.1"/>
</dbReference>
<dbReference type="Gene3D" id="2.30.42.10">
    <property type="match status" value="1"/>
</dbReference>
<evidence type="ECO:0000256" key="3">
    <source>
        <dbReference type="ARBA" id="ARBA00022801"/>
    </source>
</evidence>
<dbReference type="GO" id="GO:0004175">
    <property type="term" value="F:endopeptidase activity"/>
    <property type="evidence" value="ECO:0007669"/>
    <property type="project" value="TreeGrafter"/>
</dbReference>
<dbReference type="InterPro" id="IPR005151">
    <property type="entry name" value="Tail-specific_protease"/>
</dbReference>
<dbReference type="PANTHER" id="PTHR32060:SF22">
    <property type="entry name" value="CARBOXYL-TERMINAL-PROCESSING PEPTIDASE 3, CHLOROPLASTIC"/>
    <property type="match status" value="1"/>
</dbReference>
<keyword evidence="2 5" id="KW-0645">Protease</keyword>
<keyword evidence="4 5" id="KW-0720">Serine protease</keyword>
<dbReference type="OrthoDB" id="9812068at2"/>
<proteinExistence type="inferred from homology"/>
<dbReference type="Pfam" id="PF03572">
    <property type="entry name" value="Peptidase_S41"/>
    <property type="match status" value="1"/>
</dbReference>
<dbReference type="HOGENOM" id="CLU_017295_1_2_7"/>
<dbReference type="InterPro" id="IPR029045">
    <property type="entry name" value="ClpP/crotonase-like_dom_sf"/>
</dbReference>
<dbReference type="PANTHER" id="PTHR32060">
    <property type="entry name" value="TAIL-SPECIFIC PROTEASE"/>
    <property type="match status" value="1"/>
</dbReference>